<gene>
    <name evidence="1" type="ORF">ACFVKH_10675</name>
</gene>
<keyword evidence="2" id="KW-1185">Reference proteome</keyword>
<accession>A0ABW6IEY3</accession>
<proteinExistence type="predicted"/>
<protein>
    <submittedName>
        <fullName evidence="1">DUF4276 family protein</fullName>
    </submittedName>
</protein>
<evidence type="ECO:0000313" key="2">
    <source>
        <dbReference type="Proteomes" id="UP001600165"/>
    </source>
</evidence>
<dbReference type="RefSeq" id="WP_377964787.1">
    <property type="nucleotide sequence ID" value="NZ_JBHZOL010000071.1"/>
</dbReference>
<reference evidence="1 2" key="1">
    <citation type="submission" date="2024-10" db="EMBL/GenBank/DDBJ databases">
        <authorList>
            <person name="Ratan Roy A."/>
            <person name="Morales Sandoval P.H."/>
            <person name="De Los Santos Villalobos S."/>
            <person name="Chakraborty S."/>
            <person name="Mukherjee J."/>
        </authorList>
    </citation>
    <scope>NUCLEOTIDE SEQUENCE [LARGE SCALE GENOMIC DNA]</scope>
    <source>
        <strain evidence="1 2">S1</strain>
    </source>
</reference>
<dbReference type="InterPro" id="IPR025455">
    <property type="entry name" value="DUF4276"/>
</dbReference>
<name>A0ABW6IEY3_9CYAN</name>
<dbReference type="EMBL" id="JBHZOL010000071">
    <property type="protein sequence ID" value="MFE4106742.1"/>
    <property type="molecule type" value="Genomic_DNA"/>
</dbReference>
<comment type="caution">
    <text evidence="1">The sequence shown here is derived from an EMBL/GenBank/DDBJ whole genome shotgun (WGS) entry which is preliminary data.</text>
</comment>
<dbReference type="Proteomes" id="UP001600165">
    <property type="component" value="Unassembled WGS sequence"/>
</dbReference>
<sequence>MVRLYLFAEGQTEQTFADTLIKPHLAQHHRVFMNPPQLIAHARKKGKAHRGGGRNYIPMRNDILRRLKQDSNPDAFFTTMIDLYAIHSDFPGLAASERLRQDPAKRVEFLEKCFAEDVEDDRFIPYIQLHEYEAYLFADPTCFEYADYLPTNKITALKAIAEQYETPELINDGKETAPSKRILAHFPTYKKVSDGTQLAEIIGLQTIREKCPHFNTWLHKLQSLSKDSSKQ</sequence>
<dbReference type="Pfam" id="PF14103">
    <property type="entry name" value="DUF4276"/>
    <property type="match status" value="1"/>
</dbReference>
<evidence type="ECO:0000313" key="1">
    <source>
        <dbReference type="EMBL" id="MFE4106742.1"/>
    </source>
</evidence>
<organism evidence="1 2">
    <name type="scientific">Almyronema epifaneia S1</name>
    <dbReference type="NCBI Taxonomy" id="2991925"/>
    <lineage>
        <taxon>Bacteria</taxon>
        <taxon>Bacillati</taxon>
        <taxon>Cyanobacteriota</taxon>
        <taxon>Cyanophyceae</taxon>
        <taxon>Nodosilineales</taxon>
        <taxon>Nodosilineaceae</taxon>
        <taxon>Almyronema</taxon>
        <taxon>Almyronema epifaneia</taxon>
    </lineage>
</organism>